<evidence type="ECO:0000256" key="3">
    <source>
        <dbReference type="ARBA" id="ARBA00022989"/>
    </source>
</evidence>
<feature type="transmembrane region" description="Helical" evidence="5">
    <location>
        <begin position="46"/>
        <end position="68"/>
    </location>
</feature>
<dbReference type="STRING" id="1448318.A0A319DXA6"/>
<dbReference type="PANTHER" id="PTHR31465:SF31">
    <property type="entry name" value="DOMAIN PROTEIN, PUTATIVE (AFU_ORTHOLOGUE AFUA_6G09550)-RELATED"/>
    <property type="match status" value="1"/>
</dbReference>
<keyword evidence="7" id="KW-1185">Reference proteome</keyword>
<reference evidence="6 7" key="1">
    <citation type="submission" date="2018-02" db="EMBL/GenBank/DDBJ databases">
        <title>The genomes of Aspergillus section Nigri reveals drivers in fungal speciation.</title>
        <authorList>
            <consortium name="DOE Joint Genome Institute"/>
            <person name="Vesth T.C."/>
            <person name="Nybo J."/>
            <person name="Theobald S."/>
            <person name="Brandl J."/>
            <person name="Frisvad J.C."/>
            <person name="Nielsen K.F."/>
            <person name="Lyhne E.K."/>
            <person name="Kogle M.E."/>
            <person name="Kuo A."/>
            <person name="Riley R."/>
            <person name="Clum A."/>
            <person name="Nolan M."/>
            <person name="Lipzen A."/>
            <person name="Salamov A."/>
            <person name="Henrissat B."/>
            <person name="Wiebenga A."/>
            <person name="De vries R.P."/>
            <person name="Grigoriev I.V."/>
            <person name="Mortensen U.H."/>
            <person name="Andersen M.R."/>
            <person name="Baker S.E."/>
        </authorList>
    </citation>
    <scope>NUCLEOTIDE SEQUENCE [LARGE SCALE GENOMIC DNA]</scope>
    <source>
        <strain evidence="6 7">CBS 121057</strain>
    </source>
</reference>
<dbReference type="VEuPathDB" id="FungiDB:BO78DRAFT_437625"/>
<accession>A0A319DXA6</accession>
<feature type="transmembrane region" description="Helical" evidence="5">
    <location>
        <begin position="157"/>
        <end position="179"/>
    </location>
</feature>
<comment type="subcellular location">
    <subcellularLocation>
        <location evidence="1">Membrane</location>
        <topology evidence="1">Multi-pass membrane protein</topology>
    </subcellularLocation>
</comment>
<evidence type="ECO:0000256" key="1">
    <source>
        <dbReference type="ARBA" id="ARBA00004141"/>
    </source>
</evidence>
<evidence type="ECO:0000256" key="4">
    <source>
        <dbReference type="ARBA" id="ARBA00023136"/>
    </source>
</evidence>
<feature type="transmembrane region" description="Helical" evidence="5">
    <location>
        <begin position="80"/>
        <end position="106"/>
    </location>
</feature>
<feature type="transmembrane region" description="Helical" evidence="5">
    <location>
        <begin position="200"/>
        <end position="220"/>
    </location>
</feature>
<keyword evidence="4 5" id="KW-0472">Membrane</keyword>
<dbReference type="InterPro" id="IPR007568">
    <property type="entry name" value="RTA1"/>
</dbReference>
<dbReference type="EMBL" id="KZ826438">
    <property type="protein sequence ID" value="PYI00735.1"/>
    <property type="molecule type" value="Genomic_DNA"/>
</dbReference>
<name>A0A319DXA6_ASPSB</name>
<keyword evidence="3 5" id="KW-1133">Transmembrane helix</keyword>
<gene>
    <name evidence="6" type="ORF">BO78DRAFT_437625</name>
</gene>
<evidence type="ECO:0000313" key="7">
    <source>
        <dbReference type="Proteomes" id="UP000248423"/>
    </source>
</evidence>
<dbReference type="PANTHER" id="PTHR31465">
    <property type="entry name" value="PROTEIN RTA1-RELATED"/>
    <property type="match status" value="1"/>
</dbReference>
<feature type="transmembrane region" description="Helical" evidence="5">
    <location>
        <begin position="20"/>
        <end position="39"/>
    </location>
</feature>
<proteinExistence type="predicted"/>
<dbReference type="GO" id="GO:0016020">
    <property type="term" value="C:membrane"/>
    <property type="evidence" value="ECO:0007669"/>
    <property type="project" value="UniProtKB-SubCell"/>
</dbReference>
<sequence>MADSSQDTVSFALYQYTPSLPAAIIFTVIFGGLSLFHLYRVIQHQTYFFIPFILGLLFETAGYIARIFSHYDPNALGPYIVQTILILIAPPLFAASIYMTLGRLIIRLDAESTSLIPVRWLTTVFVVDDVISFFLQSGGGGYMGAGTQTAMTIGSDIVIAGLVIQLLFFGFFVIMAAIFHIRVSKQHGAGLQVKTGRFSWMDMMWGLYFACALILIRSVYRVVEFVEGNDGFIMHREYLLYIFDGLLMAVTGLAVGVVFPGSVLGGMARGSTGGEELECSEMIERERDSWSGGHRG</sequence>
<evidence type="ECO:0000256" key="2">
    <source>
        <dbReference type="ARBA" id="ARBA00022692"/>
    </source>
</evidence>
<dbReference type="Proteomes" id="UP000248423">
    <property type="component" value="Unassembled WGS sequence"/>
</dbReference>
<dbReference type="AlphaFoldDB" id="A0A319DXA6"/>
<evidence type="ECO:0000256" key="5">
    <source>
        <dbReference type="SAM" id="Phobius"/>
    </source>
</evidence>
<evidence type="ECO:0000313" key="6">
    <source>
        <dbReference type="EMBL" id="PYI00735.1"/>
    </source>
</evidence>
<dbReference type="Pfam" id="PF04479">
    <property type="entry name" value="RTA1"/>
    <property type="match status" value="1"/>
</dbReference>
<dbReference type="OrthoDB" id="3358017at2759"/>
<keyword evidence="2 5" id="KW-0812">Transmembrane</keyword>
<feature type="transmembrane region" description="Helical" evidence="5">
    <location>
        <begin position="240"/>
        <end position="259"/>
    </location>
</feature>
<protein>
    <submittedName>
        <fullName evidence="6">Putative RTA1 domain protein</fullName>
    </submittedName>
</protein>
<organism evidence="6 7">
    <name type="scientific">Aspergillus sclerotiicarbonarius (strain CBS 121057 / IBT 28362)</name>
    <dbReference type="NCBI Taxonomy" id="1448318"/>
    <lineage>
        <taxon>Eukaryota</taxon>
        <taxon>Fungi</taxon>
        <taxon>Dikarya</taxon>
        <taxon>Ascomycota</taxon>
        <taxon>Pezizomycotina</taxon>
        <taxon>Eurotiomycetes</taxon>
        <taxon>Eurotiomycetidae</taxon>
        <taxon>Eurotiales</taxon>
        <taxon>Aspergillaceae</taxon>
        <taxon>Aspergillus</taxon>
        <taxon>Aspergillus subgen. Circumdati</taxon>
    </lineage>
</organism>